<dbReference type="PANTHER" id="PTHR34700">
    <property type="entry name" value="POTASSIUM BINDING PROTEIN KBP"/>
    <property type="match status" value="1"/>
</dbReference>
<dbReference type="Pfam" id="PF01476">
    <property type="entry name" value="LysM"/>
    <property type="match status" value="1"/>
</dbReference>
<dbReference type="Proteomes" id="UP000326546">
    <property type="component" value="Chromosome"/>
</dbReference>
<keyword evidence="2" id="KW-0812">Transmembrane</keyword>
<dbReference type="RefSeq" id="WP_158060413.1">
    <property type="nucleotide sequence ID" value="NZ_CP044427.1"/>
</dbReference>
<keyword evidence="2" id="KW-1133">Transmembrane helix</keyword>
<organism evidence="4 5">
    <name type="scientific">Ornithinimicrobium pratense</name>
    <dbReference type="NCBI Taxonomy" id="2593973"/>
    <lineage>
        <taxon>Bacteria</taxon>
        <taxon>Bacillati</taxon>
        <taxon>Actinomycetota</taxon>
        <taxon>Actinomycetes</taxon>
        <taxon>Micrococcales</taxon>
        <taxon>Ornithinimicrobiaceae</taxon>
        <taxon>Ornithinimicrobium</taxon>
    </lineage>
</organism>
<evidence type="ECO:0000256" key="1">
    <source>
        <dbReference type="SAM" id="MobiDB-lite"/>
    </source>
</evidence>
<feature type="region of interest" description="Disordered" evidence="1">
    <location>
        <begin position="134"/>
        <end position="189"/>
    </location>
</feature>
<proteinExistence type="predicted"/>
<dbReference type="KEGG" id="serw:FY030_04180"/>
<dbReference type="EMBL" id="CP044427">
    <property type="protein sequence ID" value="QFG68022.1"/>
    <property type="molecule type" value="Genomic_DNA"/>
</dbReference>
<dbReference type="InterPro" id="IPR018392">
    <property type="entry name" value="LysM"/>
</dbReference>
<keyword evidence="2" id="KW-0472">Membrane</keyword>
<dbReference type="CDD" id="cd00118">
    <property type="entry name" value="LysM"/>
    <property type="match status" value="1"/>
</dbReference>
<evidence type="ECO:0000259" key="3">
    <source>
        <dbReference type="Pfam" id="PF01476"/>
    </source>
</evidence>
<gene>
    <name evidence="4" type="ORF">FY030_04180</name>
</gene>
<feature type="transmembrane region" description="Helical" evidence="2">
    <location>
        <begin position="50"/>
        <end position="74"/>
    </location>
</feature>
<name>A0A5J6V4L4_9MICO</name>
<dbReference type="PANTHER" id="PTHR34700:SF4">
    <property type="entry name" value="PHAGE-LIKE ELEMENT PBSX PROTEIN XKDP"/>
    <property type="match status" value="1"/>
</dbReference>
<reference evidence="4 5" key="1">
    <citation type="submission" date="2019-09" db="EMBL/GenBank/DDBJ databases">
        <title>Serinicoccus pratensis sp. nov., isolated from meadow soil.</title>
        <authorList>
            <person name="Zhang W."/>
        </authorList>
    </citation>
    <scope>NUCLEOTIDE SEQUENCE [LARGE SCALE GENOMIC DNA]</scope>
    <source>
        <strain evidence="4 5">W204</strain>
    </source>
</reference>
<sequence length="285" mass="29507">MGDHRTARPQRAAGLGALLGAFTLASVPMLGRQVVQTWPGGGPTGIETALLTVTLAGATLLMCWVSVVLTLAVLELLRGTAVGHGGVGHGGVGHGGAAMSSRRRWPSTALPTTFGTVRRVSVILLALTAVPAHAAPAGPPEPSWNGASQDPIASSVTTPDPEPAREQPRLPDGSPVPLPGWTPTPASASVKPTATIGLVSAAPREAPTEHVVVRAGDTLWSLTARHLGQQATVQDIAEEWPRWYAANREVIGPDPDRILPGQELRIPGPDAPAAQTDPADEEARR</sequence>
<protein>
    <submittedName>
        <fullName evidence="4">LysM peptidoglycan-binding domain-containing protein</fullName>
    </submittedName>
</protein>
<evidence type="ECO:0000313" key="5">
    <source>
        <dbReference type="Proteomes" id="UP000326546"/>
    </source>
</evidence>
<evidence type="ECO:0000256" key="2">
    <source>
        <dbReference type="SAM" id="Phobius"/>
    </source>
</evidence>
<dbReference type="AlphaFoldDB" id="A0A5J6V4L4"/>
<dbReference type="OrthoDB" id="3210682at2"/>
<feature type="domain" description="LysM" evidence="3">
    <location>
        <begin position="212"/>
        <end position="238"/>
    </location>
</feature>
<dbReference type="InterPro" id="IPR052196">
    <property type="entry name" value="Bact_Kbp"/>
</dbReference>
<feature type="transmembrane region" description="Helical" evidence="2">
    <location>
        <begin position="12"/>
        <end position="30"/>
    </location>
</feature>
<feature type="compositionally biased region" description="Polar residues" evidence="1">
    <location>
        <begin position="145"/>
        <end position="158"/>
    </location>
</feature>
<feature type="region of interest" description="Disordered" evidence="1">
    <location>
        <begin position="254"/>
        <end position="285"/>
    </location>
</feature>
<accession>A0A5J6V4L4</accession>
<keyword evidence="5" id="KW-1185">Reference proteome</keyword>
<dbReference type="Gene3D" id="3.10.350.10">
    <property type="entry name" value="LysM domain"/>
    <property type="match status" value="1"/>
</dbReference>
<dbReference type="InterPro" id="IPR036779">
    <property type="entry name" value="LysM_dom_sf"/>
</dbReference>
<evidence type="ECO:0000313" key="4">
    <source>
        <dbReference type="EMBL" id="QFG68022.1"/>
    </source>
</evidence>